<dbReference type="PANTHER" id="PTHR43344:SF13">
    <property type="entry name" value="PHOSPHATASE RV3661-RELATED"/>
    <property type="match status" value="1"/>
</dbReference>
<dbReference type="PANTHER" id="PTHR43344">
    <property type="entry name" value="PHOSPHOSERINE PHOSPHATASE"/>
    <property type="match status" value="1"/>
</dbReference>
<evidence type="ECO:0000256" key="1">
    <source>
        <dbReference type="ARBA" id="ARBA00022723"/>
    </source>
</evidence>
<keyword evidence="4" id="KW-0732">Signal</keyword>
<dbReference type="Pfam" id="PF12710">
    <property type="entry name" value="HAD"/>
    <property type="match status" value="1"/>
</dbReference>
<accession>A0A9W6Y2W1</accession>
<feature type="signal peptide" evidence="4">
    <location>
        <begin position="1"/>
        <end position="21"/>
    </location>
</feature>
<protein>
    <submittedName>
        <fullName evidence="5">Unnamed protein product</fullName>
    </submittedName>
</protein>
<dbReference type="Gene3D" id="3.40.50.1000">
    <property type="entry name" value="HAD superfamily/HAD-like"/>
    <property type="match status" value="1"/>
</dbReference>
<evidence type="ECO:0000313" key="6">
    <source>
        <dbReference type="Proteomes" id="UP001165121"/>
    </source>
</evidence>
<proteinExistence type="predicted"/>
<dbReference type="OrthoDB" id="61388at2759"/>
<evidence type="ECO:0000256" key="4">
    <source>
        <dbReference type="SAM" id="SignalP"/>
    </source>
</evidence>
<evidence type="ECO:0000313" key="5">
    <source>
        <dbReference type="EMBL" id="GMF51883.1"/>
    </source>
</evidence>
<dbReference type="InterPro" id="IPR036412">
    <property type="entry name" value="HAD-like_sf"/>
</dbReference>
<dbReference type="GO" id="GO:0016787">
    <property type="term" value="F:hydrolase activity"/>
    <property type="evidence" value="ECO:0007669"/>
    <property type="project" value="UniProtKB-KW"/>
</dbReference>
<gene>
    <name evidence="5" type="ORF">Pfra01_002113100</name>
</gene>
<keyword evidence="6" id="KW-1185">Reference proteome</keyword>
<keyword evidence="1" id="KW-0479">Metal-binding</keyword>
<reference evidence="5" key="1">
    <citation type="submission" date="2023-04" db="EMBL/GenBank/DDBJ databases">
        <title>Phytophthora fragariaefolia NBRC 109709.</title>
        <authorList>
            <person name="Ichikawa N."/>
            <person name="Sato H."/>
            <person name="Tonouchi N."/>
        </authorList>
    </citation>
    <scope>NUCLEOTIDE SEQUENCE</scope>
    <source>
        <strain evidence="5">NBRC 109709</strain>
    </source>
</reference>
<keyword evidence="2" id="KW-0378">Hydrolase</keyword>
<keyword evidence="3" id="KW-0460">Magnesium</keyword>
<dbReference type="EMBL" id="BSXT01002967">
    <property type="protein sequence ID" value="GMF51883.1"/>
    <property type="molecule type" value="Genomic_DNA"/>
</dbReference>
<sequence>MARVFATAALSTALLTSRASGSASNYFVAAEAPDYNNEAVANLLENVNSVRKPGEAYSVFDWDNSCMFGDVSATSMFYQVDNLNFRFCPEDFETIFSLGYKTSSSDTCFTNGTNSIIGVDVNGTGVTFTAALADTAKDYKVLYDTYIAPTYNLTDNSTPSISLDKVKETAEFLNFRAKLGFILSSLQNSNGGNETAQCSLINGMMVYPRLLVGMTEDEIKTFIRASIRWNLAESLESFTYTSTGDLAVKSSYSKGLRVFSGQESIMRAFRESGIEVYVISGSPELFVAEAADLVGLGYLVERDNIYGGRFKTNSAGLFSGELLDDYPITWGPGKATLVKRILMECHEGASPIYSTGDSDGDCKMLETVRDGIVHINNRLKDNKTCIYSFYEKACQYFGDTEPVTNNTYLLQGQDKSIGTWITSGFTTKDGVTYTSGVASYDSCAAYKLLDI</sequence>
<comment type="caution">
    <text evidence="5">The sequence shown here is derived from an EMBL/GenBank/DDBJ whole genome shotgun (WGS) entry which is preliminary data.</text>
</comment>
<dbReference type="Proteomes" id="UP001165121">
    <property type="component" value="Unassembled WGS sequence"/>
</dbReference>
<dbReference type="Gene3D" id="1.20.1440.320">
    <property type="match status" value="1"/>
</dbReference>
<dbReference type="GO" id="GO:0046872">
    <property type="term" value="F:metal ion binding"/>
    <property type="evidence" value="ECO:0007669"/>
    <property type="project" value="UniProtKB-KW"/>
</dbReference>
<name>A0A9W6Y2W1_9STRA</name>
<feature type="chain" id="PRO_5040955134" evidence="4">
    <location>
        <begin position="22"/>
        <end position="451"/>
    </location>
</feature>
<dbReference type="AlphaFoldDB" id="A0A9W6Y2W1"/>
<evidence type="ECO:0000256" key="2">
    <source>
        <dbReference type="ARBA" id="ARBA00022801"/>
    </source>
</evidence>
<organism evidence="5 6">
    <name type="scientific">Phytophthora fragariaefolia</name>
    <dbReference type="NCBI Taxonomy" id="1490495"/>
    <lineage>
        <taxon>Eukaryota</taxon>
        <taxon>Sar</taxon>
        <taxon>Stramenopiles</taxon>
        <taxon>Oomycota</taxon>
        <taxon>Peronosporomycetes</taxon>
        <taxon>Peronosporales</taxon>
        <taxon>Peronosporaceae</taxon>
        <taxon>Phytophthora</taxon>
    </lineage>
</organism>
<evidence type="ECO:0000256" key="3">
    <source>
        <dbReference type="ARBA" id="ARBA00022842"/>
    </source>
</evidence>
<dbReference type="InterPro" id="IPR023214">
    <property type="entry name" value="HAD_sf"/>
</dbReference>
<dbReference type="SUPFAM" id="SSF56784">
    <property type="entry name" value="HAD-like"/>
    <property type="match status" value="1"/>
</dbReference>
<dbReference type="InterPro" id="IPR050582">
    <property type="entry name" value="HAD-like_SerB"/>
</dbReference>